<organism evidence="1 2">
    <name type="scientific">Ancylostoma ceylanicum</name>
    <dbReference type="NCBI Taxonomy" id="53326"/>
    <lineage>
        <taxon>Eukaryota</taxon>
        <taxon>Metazoa</taxon>
        <taxon>Ecdysozoa</taxon>
        <taxon>Nematoda</taxon>
        <taxon>Chromadorea</taxon>
        <taxon>Rhabditida</taxon>
        <taxon>Rhabditina</taxon>
        <taxon>Rhabditomorpha</taxon>
        <taxon>Strongyloidea</taxon>
        <taxon>Ancylostomatidae</taxon>
        <taxon>Ancylostomatinae</taxon>
        <taxon>Ancylostoma</taxon>
    </lineage>
</organism>
<sequence length="84" mass="9641">MILAGLRAIRFLKIFYRNGYSDRSSWANTIEKRTLLYGRVDGMAYEIAFKEGLPYDCTCPVCDQSELHESIGNVSCLFFIVLLH</sequence>
<proteinExistence type="predicted"/>
<dbReference type="OrthoDB" id="5864130at2759"/>
<protein>
    <submittedName>
        <fullName evidence="1">Uncharacterized protein</fullName>
    </submittedName>
</protein>
<dbReference type="AlphaFoldDB" id="A0A016VN05"/>
<reference evidence="2" key="1">
    <citation type="journal article" date="2015" name="Nat. Genet.">
        <title>The genome and transcriptome of the zoonotic hookworm Ancylostoma ceylanicum identify infection-specific gene families.</title>
        <authorList>
            <person name="Schwarz E.M."/>
            <person name="Hu Y."/>
            <person name="Antoshechkin I."/>
            <person name="Miller M.M."/>
            <person name="Sternberg P.W."/>
            <person name="Aroian R.V."/>
        </authorList>
    </citation>
    <scope>NUCLEOTIDE SEQUENCE</scope>
    <source>
        <strain evidence="2">HY135</strain>
    </source>
</reference>
<accession>A0A016VN05</accession>
<evidence type="ECO:0000313" key="2">
    <source>
        <dbReference type="Proteomes" id="UP000024635"/>
    </source>
</evidence>
<name>A0A016VN05_9BILA</name>
<keyword evidence="2" id="KW-1185">Reference proteome</keyword>
<dbReference type="EMBL" id="JARK01001343">
    <property type="protein sequence ID" value="EYC28407.1"/>
    <property type="molecule type" value="Genomic_DNA"/>
</dbReference>
<gene>
    <name evidence="1" type="primary">Acey_s0007.g3210</name>
    <name evidence="1" type="ORF">Y032_0007g3210</name>
</gene>
<evidence type="ECO:0000313" key="1">
    <source>
        <dbReference type="EMBL" id="EYC28407.1"/>
    </source>
</evidence>
<dbReference type="Proteomes" id="UP000024635">
    <property type="component" value="Unassembled WGS sequence"/>
</dbReference>
<comment type="caution">
    <text evidence="1">The sequence shown here is derived from an EMBL/GenBank/DDBJ whole genome shotgun (WGS) entry which is preliminary data.</text>
</comment>